<comment type="caution">
    <text evidence="10">The sequence shown here is derived from an EMBL/GenBank/DDBJ whole genome shotgun (WGS) entry which is preliminary data.</text>
</comment>
<dbReference type="GO" id="GO:0016020">
    <property type="term" value="C:membrane"/>
    <property type="evidence" value="ECO:0007669"/>
    <property type="project" value="UniProtKB-SubCell"/>
</dbReference>
<dbReference type="PANTHER" id="PTHR12726:SF0">
    <property type="entry name" value="CERAMIDE GLUCOSYLTRANSFERASE"/>
    <property type="match status" value="1"/>
</dbReference>
<evidence type="ECO:0000256" key="3">
    <source>
        <dbReference type="ARBA" id="ARBA00004991"/>
    </source>
</evidence>
<dbReference type="PANTHER" id="PTHR12726">
    <property type="entry name" value="CERAMIDE GLUCOSYLTRANSFERASE"/>
    <property type="match status" value="1"/>
</dbReference>
<evidence type="ECO:0000256" key="6">
    <source>
        <dbReference type="ARBA" id="ARBA00022692"/>
    </source>
</evidence>
<organism evidence="10 11">
    <name type="scientific">Granulicella sibirica</name>
    <dbReference type="NCBI Taxonomy" id="2479048"/>
    <lineage>
        <taxon>Bacteria</taxon>
        <taxon>Pseudomonadati</taxon>
        <taxon>Acidobacteriota</taxon>
        <taxon>Terriglobia</taxon>
        <taxon>Terriglobales</taxon>
        <taxon>Acidobacteriaceae</taxon>
        <taxon>Granulicella</taxon>
    </lineage>
</organism>
<evidence type="ECO:0000313" key="11">
    <source>
        <dbReference type="Proteomes" id="UP000289437"/>
    </source>
</evidence>
<gene>
    <name evidence="10" type="ORF">GRAN_0772</name>
</gene>
<name>A0A4Q0T3H3_9BACT</name>
<comment type="pathway">
    <text evidence="2">Lipid metabolism; sphingolipid metabolism.</text>
</comment>
<dbReference type="Gene3D" id="3.90.550.10">
    <property type="entry name" value="Spore Coat Polysaccharide Biosynthesis Protein SpsA, Chain A"/>
    <property type="match status" value="1"/>
</dbReference>
<evidence type="ECO:0000256" key="1">
    <source>
        <dbReference type="ARBA" id="ARBA00004141"/>
    </source>
</evidence>
<dbReference type="RefSeq" id="WP_128911627.1">
    <property type="nucleotide sequence ID" value="NZ_RDSM01000001.1"/>
</dbReference>
<dbReference type="GO" id="GO:0008120">
    <property type="term" value="F:ceramide glucosyltransferase activity"/>
    <property type="evidence" value="ECO:0007669"/>
    <property type="project" value="TreeGrafter"/>
</dbReference>
<feature type="transmembrane region" description="Helical" evidence="9">
    <location>
        <begin position="6"/>
        <end position="31"/>
    </location>
</feature>
<dbReference type="GO" id="GO:0006679">
    <property type="term" value="P:glucosylceramide biosynthetic process"/>
    <property type="evidence" value="ECO:0007669"/>
    <property type="project" value="TreeGrafter"/>
</dbReference>
<keyword evidence="7 9" id="KW-1133">Transmembrane helix</keyword>
<keyword evidence="6 9" id="KW-0812">Transmembrane</keyword>
<comment type="pathway">
    <text evidence="3">Sphingolipid metabolism.</text>
</comment>
<proteinExistence type="predicted"/>
<evidence type="ECO:0000256" key="7">
    <source>
        <dbReference type="ARBA" id="ARBA00022989"/>
    </source>
</evidence>
<evidence type="ECO:0000313" key="10">
    <source>
        <dbReference type="EMBL" id="RXH57462.1"/>
    </source>
</evidence>
<evidence type="ECO:0000256" key="9">
    <source>
        <dbReference type="SAM" id="Phobius"/>
    </source>
</evidence>
<reference evidence="11" key="2">
    <citation type="submission" date="2019-02" db="EMBL/GenBank/DDBJ databases">
        <title>Granulicella sibirica sp. nov., a psychrotolerant acidobacterium isolated from an organic soil layer in forested tundra, West Siberia.</title>
        <authorList>
            <person name="Oshkin I.Y."/>
            <person name="Kulichevskaya I.S."/>
            <person name="Rijpstra W.I.C."/>
            <person name="Sinninghe Damste J.S."/>
            <person name="Rakitin A.L."/>
            <person name="Ravin N.V."/>
            <person name="Dedysh S.N."/>
        </authorList>
    </citation>
    <scope>NUCLEOTIDE SEQUENCE [LARGE SCALE GENOMIC DNA]</scope>
    <source>
        <strain evidence="11">AF10</strain>
    </source>
</reference>
<sequence>MRLLLHVLFYAALCGSVTSTIYCGMVLAAALRFGLRKRREERDGTPFLPAVSVLKPLHGTEQGMERNLETFFEQDYPAPFELLFCARQEMDPGLRLARTVGERYPHVEARYVTSGEPIPKFHNAKVYSLERLNSVAKHDLFITSDADVRVGPDYLRKMVQNLKDPHVGLASCVYLGSLDKGNAAGLSSRLDAVGKSVEMTSGVLVADMIEGTKFALGATMAVRRKSFQDVGGFAELGQFYADDFVLGNRLAAQGTGVLLATHVIRLMVQDSPFWISFRNQLRWMQSTRRSRPWGHLGSGLTFAMPFGLLGLLWGGLSGHVGIGLLWLAAMVLNRWLQAGAILRVLGDLDWRRGMVIYPLRDLLGAALWTASFAGDRFYYRGGTYTFQQGGRVEASK</sequence>
<dbReference type="SUPFAM" id="SSF53448">
    <property type="entry name" value="Nucleotide-diphospho-sugar transferases"/>
    <property type="match status" value="1"/>
</dbReference>
<evidence type="ECO:0000256" key="8">
    <source>
        <dbReference type="ARBA" id="ARBA00023136"/>
    </source>
</evidence>
<keyword evidence="11" id="KW-1185">Reference proteome</keyword>
<dbReference type="Proteomes" id="UP000289437">
    <property type="component" value="Unassembled WGS sequence"/>
</dbReference>
<keyword evidence="5 10" id="KW-0808">Transferase</keyword>
<dbReference type="InterPro" id="IPR029044">
    <property type="entry name" value="Nucleotide-diphossugar_trans"/>
</dbReference>
<comment type="subcellular location">
    <subcellularLocation>
        <location evidence="1">Membrane</location>
        <topology evidence="1">Multi-pass membrane protein</topology>
    </subcellularLocation>
</comment>
<keyword evidence="8 9" id="KW-0472">Membrane</keyword>
<dbReference type="Pfam" id="PF13506">
    <property type="entry name" value="Glyco_transf_21"/>
    <property type="match status" value="1"/>
</dbReference>
<evidence type="ECO:0000256" key="4">
    <source>
        <dbReference type="ARBA" id="ARBA00022676"/>
    </source>
</evidence>
<evidence type="ECO:0000256" key="5">
    <source>
        <dbReference type="ARBA" id="ARBA00022679"/>
    </source>
</evidence>
<dbReference type="InterPro" id="IPR025993">
    <property type="entry name" value="Ceramide_glucosylTrfase"/>
</dbReference>
<dbReference type="OrthoDB" id="9030258at2"/>
<dbReference type="AlphaFoldDB" id="A0A4Q0T3H3"/>
<accession>A0A4Q0T3H3</accession>
<reference evidence="10 11" key="1">
    <citation type="submission" date="2018-11" db="EMBL/GenBank/DDBJ databases">
        <authorList>
            <person name="Mardanov A.V."/>
            <person name="Ravin N.V."/>
            <person name="Dedysh S.N."/>
        </authorList>
    </citation>
    <scope>NUCLEOTIDE SEQUENCE [LARGE SCALE GENOMIC DNA]</scope>
    <source>
        <strain evidence="10 11">AF10</strain>
    </source>
</reference>
<evidence type="ECO:0000256" key="2">
    <source>
        <dbReference type="ARBA" id="ARBA00004760"/>
    </source>
</evidence>
<dbReference type="EMBL" id="RDSM01000001">
    <property type="protein sequence ID" value="RXH57462.1"/>
    <property type="molecule type" value="Genomic_DNA"/>
</dbReference>
<keyword evidence="4" id="KW-0328">Glycosyltransferase</keyword>
<protein>
    <submittedName>
        <fullName evidence="10">Putative ceramide glucosyltransferase</fullName>
    </submittedName>
</protein>